<name>A0A7K4C094_9ARCH</name>
<proteinExistence type="predicted"/>
<evidence type="ECO:0000256" key="1">
    <source>
        <dbReference type="SAM" id="Coils"/>
    </source>
</evidence>
<accession>A0A7K4C094</accession>
<protein>
    <submittedName>
        <fullName evidence="3">Uncharacterized protein</fullName>
    </submittedName>
</protein>
<reference evidence="3 4" key="1">
    <citation type="journal article" date="2020" name="Biotechnol. Biofuels">
        <title>New insights from the biogas microbiome by comprehensive genome-resolved metagenomics of nearly 1600 species originating from multiple anaerobic digesters.</title>
        <authorList>
            <person name="Campanaro S."/>
            <person name="Treu L."/>
            <person name="Rodriguez-R L.M."/>
            <person name="Kovalovszki A."/>
            <person name="Ziels R.M."/>
            <person name="Maus I."/>
            <person name="Zhu X."/>
            <person name="Kougias P.G."/>
            <person name="Basile A."/>
            <person name="Luo G."/>
            <person name="Schluter A."/>
            <person name="Konstantinidis K.T."/>
            <person name="Angelidaki I."/>
        </authorList>
    </citation>
    <scope>NUCLEOTIDE SEQUENCE [LARGE SCALE GENOMIC DNA]</scope>
    <source>
        <strain evidence="3">AS22ysBPME_79</strain>
    </source>
</reference>
<dbReference type="EMBL" id="JAAZKV010000028">
    <property type="protein sequence ID" value="NMA44855.1"/>
    <property type="molecule type" value="Genomic_DNA"/>
</dbReference>
<feature type="coiled-coil region" evidence="1">
    <location>
        <begin position="106"/>
        <end position="133"/>
    </location>
</feature>
<evidence type="ECO:0000313" key="4">
    <source>
        <dbReference type="Proteomes" id="UP000526302"/>
    </source>
</evidence>
<feature type="region of interest" description="Disordered" evidence="2">
    <location>
        <begin position="1"/>
        <end position="37"/>
    </location>
</feature>
<dbReference type="Proteomes" id="UP000526302">
    <property type="component" value="Unassembled WGS sequence"/>
</dbReference>
<keyword evidence="1" id="KW-0175">Coiled coil</keyword>
<evidence type="ECO:0000256" key="2">
    <source>
        <dbReference type="SAM" id="MobiDB-lite"/>
    </source>
</evidence>
<sequence>MARPDRSNPRLRNMASSSQMGSPQRAGPPQRPIPGGVPLTGGIAADIRALNSSILLITQKMKYIVRNEKILGRNLIVLNKKIKSIEDKAALNAVSPDSSGASSAEVQLLQQKVALLEAQIDDLRTRAAFKEELKELKYIIDSINPLEFATLSQVRELVDKRIEEKLKKEEKKKN</sequence>
<evidence type="ECO:0000313" key="3">
    <source>
        <dbReference type="EMBL" id="NMA44855.1"/>
    </source>
</evidence>
<dbReference type="AlphaFoldDB" id="A0A7K4C094"/>
<gene>
    <name evidence="3" type="ORF">GX950_03540</name>
</gene>
<organism evidence="3 4">
    <name type="scientific">Candidatus Iainarchaeum sp</name>
    <dbReference type="NCBI Taxonomy" id="3101447"/>
    <lineage>
        <taxon>Archaea</taxon>
        <taxon>Candidatus Iainarchaeota</taxon>
        <taxon>Candidatus Iainarchaeia</taxon>
        <taxon>Candidatus Iainarchaeales</taxon>
        <taxon>Candidatus Iainarchaeaceae</taxon>
        <taxon>Candidatus Iainarchaeum</taxon>
    </lineage>
</organism>
<comment type="caution">
    <text evidence="3">The sequence shown here is derived from an EMBL/GenBank/DDBJ whole genome shotgun (WGS) entry which is preliminary data.</text>
</comment>